<evidence type="ECO:0000313" key="1">
    <source>
        <dbReference type="EMBL" id="THV01297.1"/>
    </source>
</evidence>
<sequence length="193" mass="22461">MNHNIRMFNDRVEEFSWYIEVGFKRKNYSGPYIGPADKEQEKTLYWLIWSLPTLVTAPSNFDSVVPLKKIVDEEPDIIVRRKYTMLVKDRESVEATQNYFNEREGENTKKNTCLINCHRGLGWRAGIIQSSLKKTDPTQQIQYFSHVDRPGSERVHTYSTLAAKVMPAKKKMSPEVVFFKYSKLLALKSMSSI</sequence>
<dbReference type="AlphaFoldDB" id="A0A4S8MFD2"/>
<name>A0A4S8MFD2_DENBC</name>
<dbReference type="Proteomes" id="UP000297245">
    <property type="component" value="Unassembled WGS sequence"/>
</dbReference>
<proteinExistence type="predicted"/>
<dbReference type="EMBL" id="ML179092">
    <property type="protein sequence ID" value="THV01297.1"/>
    <property type="molecule type" value="Genomic_DNA"/>
</dbReference>
<keyword evidence="2" id="KW-1185">Reference proteome</keyword>
<organism evidence="1 2">
    <name type="scientific">Dendrothele bispora (strain CBS 962.96)</name>
    <dbReference type="NCBI Taxonomy" id="1314807"/>
    <lineage>
        <taxon>Eukaryota</taxon>
        <taxon>Fungi</taxon>
        <taxon>Dikarya</taxon>
        <taxon>Basidiomycota</taxon>
        <taxon>Agaricomycotina</taxon>
        <taxon>Agaricomycetes</taxon>
        <taxon>Agaricomycetidae</taxon>
        <taxon>Agaricales</taxon>
        <taxon>Agaricales incertae sedis</taxon>
        <taxon>Dendrothele</taxon>
    </lineage>
</organism>
<protein>
    <submittedName>
        <fullName evidence="1">Uncharacterized protein</fullName>
    </submittedName>
</protein>
<gene>
    <name evidence="1" type="ORF">K435DRAFT_793498</name>
</gene>
<reference evidence="1 2" key="1">
    <citation type="journal article" date="2019" name="Nat. Ecol. Evol.">
        <title>Megaphylogeny resolves global patterns of mushroom evolution.</title>
        <authorList>
            <person name="Varga T."/>
            <person name="Krizsan K."/>
            <person name="Foldi C."/>
            <person name="Dima B."/>
            <person name="Sanchez-Garcia M."/>
            <person name="Sanchez-Ramirez S."/>
            <person name="Szollosi G.J."/>
            <person name="Szarkandi J.G."/>
            <person name="Papp V."/>
            <person name="Albert L."/>
            <person name="Andreopoulos W."/>
            <person name="Angelini C."/>
            <person name="Antonin V."/>
            <person name="Barry K.W."/>
            <person name="Bougher N.L."/>
            <person name="Buchanan P."/>
            <person name="Buyck B."/>
            <person name="Bense V."/>
            <person name="Catcheside P."/>
            <person name="Chovatia M."/>
            <person name="Cooper J."/>
            <person name="Damon W."/>
            <person name="Desjardin D."/>
            <person name="Finy P."/>
            <person name="Geml J."/>
            <person name="Haridas S."/>
            <person name="Hughes K."/>
            <person name="Justo A."/>
            <person name="Karasinski D."/>
            <person name="Kautmanova I."/>
            <person name="Kiss B."/>
            <person name="Kocsube S."/>
            <person name="Kotiranta H."/>
            <person name="LaButti K.M."/>
            <person name="Lechner B.E."/>
            <person name="Liimatainen K."/>
            <person name="Lipzen A."/>
            <person name="Lukacs Z."/>
            <person name="Mihaltcheva S."/>
            <person name="Morgado L.N."/>
            <person name="Niskanen T."/>
            <person name="Noordeloos M.E."/>
            <person name="Ohm R.A."/>
            <person name="Ortiz-Santana B."/>
            <person name="Ovrebo C."/>
            <person name="Racz N."/>
            <person name="Riley R."/>
            <person name="Savchenko A."/>
            <person name="Shiryaev A."/>
            <person name="Soop K."/>
            <person name="Spirin V."/>
            <person name="Szebenyi C."/>
            <person name="Tomsovsky M."/>
            <person name="Tulloss R.E."/>
            <person name="Uehling J."/>
            <person name="Grigoriev I.V."/>
            <person name="Vagvolgyi C."/>
            <person name="Papp T."/>
            <person name="Martin F.M."/>
            <person name="Miettinen O."/>
            <person name="Hibbett D.S."/>
            <person name="Nagy L.G."/>
        </authorList>
    </citation>
    <scope>NUCLEOTIDE SEQUENCE [LARGE SCALE GENOMIC DNA]</scope>
    <source>
        <strain evidence="1 2">CBS 962.96</strain>
    </source>
</reference>
<accession>A0A4S8MFD2</accession>
<evidence type="ECO:0000313" key="2">
    <source>
        <dbReference type="Proteomes" id="UP000297245"/>
    </source>
</evidence>